<organism evidence="3 4">
    <name type="scientific">Reticulomyxa filosa</name>
    <dbReference type="NCBI Taxonomy" id="46433"/>
    <lineage>
        <taxon>Eukaryota</taxon>
        <taxon>Sar</taxon>
        <taxon>Rhizaria</taxon>
        <taxon>Retaria</taxon>
        <taxon>Foraminifera</taxon>
        <taxon>Monothalamids</taxon>
        <taxon>Reticulomyxidae</taxon>
        <taxon>Reticulomyxa</taxon>
    </lineage>
</organism>
<evidence type="ECO:0000256" key="1">
    <source>
        <dbReference type="SAM" id="MobiDB-lite"/>
    </source>
</evidence>
<keyword evidence="4" id="KW-1185">Reference proteome</keyword>
<keyword evidence="2" id="KW-0472">Membrane</keyword>
<reference evidence="3 4" key="1">
    <citation type="journal article" date="2013" name="Curr. Biol.">
        <title>The Genome of the Foraminiferan Reticulomyxa filosa.</title>
        <authorList>
            <person name="Glockner G."/>
            <person name="Hulsmann N."/>
            <person name="Schleicher M."/>
            <person name="Noegel A.A."/>
            <person name="Eichinger L."/>
            <person name="Gallinger C."/>
            <person name="Pawlowski J."/>
            <person name="Sierra R."/>
            <person name="Euteneuer U."/>
            <person name="Pillet L."/>
            <person name="Moustafa A."/>
            <person name="Platzer M."/>
            <person name="Groth M."/>
            <person name="Szafranski K."/>
            <person name="Schliwa M."/>
        </authorList>
    </citation>
    <scope>NUCLEOTIDE SEQUENCE [LARGE SCALE GENOMIC DNA]</scope>
</reference>
<feature type="non-terminal residue" evidence="3">
    <location>
        <position position="1"/>
    </location>
</feature>
<protein>
    <submittedName>
        <fullName evidence="3">Uncharacterized protein</fullName>
    </submittedName>
</protein>
<evidence type="ECO:0000256" key="2">
    <source>
        <dbReference type="SAM" id="Phobius"/>
    </source>
</evidence>
<feature type="compositionally biased region" description="Low complexity" evidence="1">
    <location>
        <begin position="282"/>
        <end position="301"/>
    </location>
</feature>
<dbReference type="SUPFAM" id="SSF48452">
    <property type="entry name" value="TPR-like"/>
    <property type="match status" value="1"/>
</dbReference>
<dbReference type="Proteomes" id="UP000023152">
    <property type="component" value="Unassembled WGS sequence"/>
</dbReference>
<keyword evidence="2" id="KW-0812">Transmembrane</keyword>
<evidence type="ECO:0000313" key="4">
    <source>
        <dbReference type="Proteomes" id="UP000023152"/>
    </source>
</evidence>
<sequence length="448" mass="51014">EEEEEDNTKSGLKNFLIRYCRLQGMLYSRVGMEKFEFLTAQCMMDFQLLMEDGAITPRLAMQMITFLMFVMFHCHNAFVQEHIVEIGMCVYACYVFRQQKARDDSSKKPTVTPTVKTAAILESVQSQTRRHAQDKVALPSTNALTTQDNSSYPFGVLKHIGTIGRKALDLMLDVIAYLLQDMCQNLERLPFLSCVAVGCCWLSKYPLLVRDNPSESAKFFCHQLLEMANIVVFHSYIIGIASTFDVSALSSLPNHEQAHGTGESTNQRRDVDINDNDDDDNYSNLNNSSNSNASSNNSNNNKHANSFASQFDKDDAAAIVNELKGFAYLERLPKLHAWFYKHRYHEHGDNANFTQQQRQRSLILPWLLDKILVSATILLDRDPLQQTSFAMPKLPGSTLPASIASLSTKIECKNGLLPKAYTDNRVRYVVSIFFFFFLNQLLLFFFYN</sequence>
<keyword evidence="2" id="KW-1133">Transmembrane helix</keyword>
<comment type="caution">
    <text evidence="3">The sequence shown here is derived from an EMBL/GenBank/DDBJ whole genome shotgun (WGS) entry which is preliminary data.</text>
</comment>
<feature type="transmembrane region" description="Helical" evidence="2">
    <location>
        <begin position="428"/>
        <end position="447"/>
    </location>
</feature>
<accession>X6NMU5</accession>
<name>X6NMU5_RETFI</name>
<evidence type="ECO:0000313" key="3">
    <source>
        <dbReference type="EMBL" id="ETO27009.1"/>
    </source>
</evidence>
<dbReference type="AlphaFoldDB" id="X6NMU5"/>
<proteinExistence type="predicted"/>
<gene>
    <name evidence="3" type="ORF">RFI_10126</name>
</gene>
<dbReference type="InterPro" id="IPR011990">
    <property type="entry name" value="TPR-like_helical_dom_sf"/>
</dbReference>
<dbReference type="EMBL" id="ASPP01007511">
    <property type="protein sequence ID" value="ETO27009.1"/>
    <property type="molecule type" value="Genomic_DNA"/>
</dbReference>
<feature type="region of interest" description="Disordered" evidence="1">
    <location>
        <begin position="255"/>
        <end position="306"/>
    </location>
</feature>